<proteinExistence type="predicted"/>
<protein>
    <submittedName>
        <fullName evidence="1">Uncharacterized protein</fullName>
    </submittedName>
</protein>
<dbReference type="EMBL" id="CP000716">
    <property type="protein sequence ID" value="ABR31315.1"/>
    <property type="molecule type" value="Genomic_DNA"/>
</dbReference>
<evidence type="ECO:0000313" key="1">
    <source>
        <dbReference type="EMBL" id="ABR31315.1"/>
    </source>
</evidence>
<accession>A6LN14</accession>
<evidence type="ECO:0000313" key="2">
    <source>
        <dbReference type="Proteomes" id="UP000001110"/>
    </source>
</evidence>
<sequence length="58" mass="6513">MKEDVLREVAKIANDLAKIAKKKKGLNTEEKIQLTVALNIINGIIAKNIQKRGEIKKE</sequence>
<name>A6LN14_THEM4</name>
<organism evidence="1 2">
    <name type="scientific">Thermosipho melanesiensis (strain DSM 12029 / CIP 104789 / BI429)</name>
    <dbReference type="NCBI Taxonomy" id="391009"/>
    <lineage>
        <taxon>Bacteria</taxon>
        <taxon>Thermotogati</taxon>
        <taxon>Thermotogota</taxon>
        <taxon>Thermotogae</taxon>
        <taxon>Thermotogales</taxon>
        <taxon>Fervidobacteriaceae</taxon>
        <taxon>Thermosipho</taxon>
    </lineage>
</organism>
<dbReference type="KEGG" id="tme:Tmel_1468"/>
<dbReference type="Proteomes" id="UP000001110">
    <property type="component" value="Chromosome"/>
</dbReference>
<dbReference type="AlphaFoldDB" id="A6LN14"/>
<gene>
    <name evidence="1" type="ordered locus">Tmel_1468</name>
</gene>
<reference evidence="1 2" key="1">
    <citation type="submission" date="2007-05" db="EMBL/GenBank/DDBJ databases">
        <title>Complete sequence of Thermosipho melanesiensis BI429.</title>
        <authorList>
            <consortium name="US DOE Joint Genome Institute"/>
            <person name="Copeland A."/>
            <person name="Lucas S."/>
            <person name="Lapidus A."/>
            <person name="Barry K."/>
            <person name="Glavina del Rio T."/>
            <person name="Dalin E."/>
            <person name="Tice H."/>
            <person name="Pitluck S."/>
            <person name="Chertkov O."/>
            <person name="Brettin T."/>
            <person name="Bruce D."/>
            <person name="Detter J.C."/>
            <person name="Han C."/>
            <person name="Schmutz J."/>
            <person name="Larimer F."/>
            <person name="Land M."/>
            <person name="Hauser L."/>
            <person name="Kyrpides N."/>
            <person name="Mikhailova N."/>
            <person name="Nelson K."/>
            <person name="Gogarten J.P."/>
            <person name="Noll K."/>
            <person name="Richardson P."/>
        </authorList>
    </citation>
    <scope>NUCLEOTIDE SEQUENCE [LARGE SCALE GENOMIC DNA]</scope>
    <source>
        <strain evidence="2">DSM 12029 / CIP 104789 / BI429</strain>
    </source>
</reference>
<dbReference type="RefSeq" id="WP_012057674.1">
    <property type="nucleotide sequence ID" value="NC_009616.1"/>
</dbReference>
<reference evidence="1 2" key="2">
    <citation type="journal article" date="2009" name="Proc. Natl. Acad. Sci. U.S.A.">
        <title>On the chimeric nature, thermophilic origin, and phylogenetic placement of the Thermotogales.</title>
        <authorList>
            <person name="Zhaxybayeva O."/>
            <person name="Swithers K.S."/>
            <person name="Lapierre P."/>
            <person name="Fournier G.P."/>
            <person name="Bickhart D.M."/>
            <person name="DeBoy R.T."/>
            <person name="Nelson K.E."/>
            <person name="Nesbo C.L."/>
            <person name="Doolittle W.F."/>
            <person name="Gogarten J.P."/>
            <person name="Noll K.M."/>
        </authorList>
    </citation>
    <scope>NUCLEOTIDE SEQUENCE [LARGE SCALE GENOMIC DNA]</scope>
    <source>
        <strain evidence="2">DSM 12029 / CIP 104789 / BI429</strain>
    </source>
</reference>
<dbReference type="HOGENOM" id="CLU_2977794_0_0_0"/>